<sequence length="295" mass="33619">MAATCVAGSKYKRRPPCYFKTGKLEWGYHVMIHLQCRDAYQMISLSPTLTPIFDIHWPWGGPPTKIAADHQPAFKLTIDILHYVTARVVALCLYPWAANSIAFWSLCAIQLWRCWRLNPLHVYPAKKFITHLQPWLLLVPVGMGVFLDTMQVVIGRISERQQDLMGLTTLLQVQGLCLGIAFLFTMAFRKYISMVFLFCASVAIIWGINVYVWRMLSDTASDVLHIYQQYNNQNDNTIDNSEDTDAYQTIQDVIHDNISKVVEVITGVTSNSGLEEQHMQPVASQPSDLYDQSEL</sequence>
<proteinExistence type="predicted"/>
<dbReference type="Proteomes" id="UP001153069">
    <property type="component" value="Unassembled WGS sequence"/>
</dbReference>
<organism evidence="3 4">
    <name type="scientific">Seminavis robusta</name>
    <dbReference type="NCBI Taxonomy" id="568900"/>
    <lineage>
        <taxon>Eukaryota</taxon>
        <taxon>Sar</taxon>
        <taxon>Stramenopiles</taxon>
        <taxon>Ochrophyta</taxon>
        <taxon>Bacillariophyta</taxon>
        <taxon>Bacillariophyceae</taxon>
        <taxon>Bacillariophycidae</taxon>
        <taxon>Naviculales</taxon>
        <taxon>Naviculaceae</taxon>
        <taxon>Seminavis</taxon>
    </lineage>
</organism>
<feature type="transmembrane region" description="Helical" evidence="2">
    <location>
        <begin position="88"/>
        <end position="112"/>
    </location>
</feature>
<reference evidence="3" key="1">
    <citation type="submission" date="2020-06" db="EMBL/GenBank/DDBJ databases">
        <authorList>
            <consortium name="Plant Systems Biology data submission"/>
        </authorList>
    </citation>
    <scope>NUCLEOTIDE SEQUENCE</scope>
    <source>
        <strain evidence="3">D6</strain>
    </source>
</reference>
<evidence type="ECO:0000313" key="4">
    <source>
        <dbReference type="Proteomes" id="UP001153069"/>
    </source>
</evidence>
<evidence type="ECO:0000313" key="3">
    <source>
        <dbReference type="EMBL" id="CAB9497515.1"/>
    </source>
</evidence>
<feature type="transmembrane region" description="Helical" evidence="2">
    <location>
        <begin position="191"/>
        <end position="212"/>
    </location>
</feature>
<name>A0A9N8H374_9STRA</name>
<feature type="region of interest" description="Disordered" evidence="1">
    <location>
        <begin position="275"/>
        <end position="295"/>
    </location>
</feature>
<dbReference type="AlphaFoldDB" id="A0A9N8H374"/>
<feature type="transmembrane region" description="Helical" evidence="2">
    <location>
        <begin position="132"/>
        <end position="154"/>
    </location>
</feature>
<protein>
    <submittedName>
        <fullName evidence="3">Uncharacterized protein</fullName>
    </submittedName>
</protein>
<comment type="caution">
    <text evidence="3">The sequence shown here is derived from an EMBL/GenBank/DDBJ whole genome shotgun (WGS) entry which is preliminary data.</text>
</comment>
<feature type="transmembrane region" description="Helical" evidence="2">
    <location>
        <begin position="166"/>
        <end position="185"/>
    </location>
</feature>
<evidence type="ECO:0000256" key="1">
    <source>
        <dbReference type="SAM" id="MobiDB-lite"/>
    </source>
</evidence>
<keyword evidence="2" id="KW-0472">Membrane</keyword>
<dbReference type="EMBL" id="CAICTM010000021">
    <property type="protein sequence ID" value="CAB9497515.1"/>
    <property type="molecule type" value="Genomic_DNA"/>
</dbReference>
<evidence type="ECO:0000256" key="2">
    <source>
        <dbReference type="SAM" id="Phobius"/>
    </source>
</evidence>
<keyword evidence="2" id="KW-1133">Transmembrane helix</keyword>
<accession>A0A9N8H374</accession>
<keyword evidence="2" id="KW-0812">Transmembrane</keyword>
<gene>
    <name evidence="3" type="ORF">SEMRO_21_G014620.1</name>
</gene>
<keyword evidence="4" id="KW-1185">Reference proteome</keyword>